<dbReference type="InterPro" id="IPR002504">
    <property type="entry name" value="NADK"/>
</dbReference>
<feature type="binding site" evidence="6">
    <location>
        <begin position="140"/>
        <end position="141"/>
    </location>
    <ligand>
        <name>NAD(+)</name>
        <dbReference type="ChEBI" id="CHEBI:57540"/>
    </ligand>
</feature>
<dbReference type="GO" id="GO:0005524">
    <property type="term" value="F:ATP binding"/>
    <property type="evidence" value="ECO:0007669"/>
    <property type="project" value="UniProtKB-KW"/>
</dbReference>
<dbReference type="Proteomes" id="UP000501812">
    <property type="component" value="Chromosome"/>
</dbReference>
<dbReference type="GO" id="GO:0003951">
    <property type="term" value="F:NAD+ kinase activity"/>
    <property type="evidence" value="ECO:0007669"/>
    <property type="project" value="UniProtKB-UniRule"/>
</dbReference>
<evidence type="ECO:0000256" key="1">
    <source>
        <dbReference type="ARBA" id="ARBA00022679"/>
    </source>
</evidence>
<dbReference type="AlphaFoldDB" id="A0A858RGP6"/>
<dbReference type="GO" id="GO:0005737">
    <property type="term" value="C:cytoplasm"/>
    <property type="evidence" value="ECO:0007669"/>
    <property type="project" value="UniProtKB-SubCell"/>
</dbReference>
<dbReference type="GO" id="GO:0046872">
    <property type="term" value="F:metal ion binding"/>
    <property type="evidence" value="ECO:0007669"/>
    <property type="project" value="UniProtKB-UniRule"/>
</dbReference>
<organism evidence="7 8">
    <name type="scientific">Luteolibacter luteus</name>
    <dbReference type="NCBI Taxonomy" id="2728835"/>
    <lineage>
        <taxon>Bacteria</taxon>
        <taxon>Pseudomonadati</taxon>
        <taxon>Verrucomicrobiota</taxon>
        <taxon>Verrucomicrobiia</taxon>
        <taxon>Verrucomicrobiales</taxon>
        <taxon>Verrucomicrobiaceae</taxon>
        <taxon>Luteolibacter</taxon>
    </lineage>
</organism>
<comment type="similarity">
    <text evidence="6">Belongs to the NAD kinase family.</text>
</comment>
<dbReference type="InterPro" id="IPR016064">
    <property type="entry name" value="NAD/diacylglycerol_kinase_sf"/>
</dbReference>
<dbReference type="EC" id="2.7.1.23" evidence="6"/>
<name>A0A858RGP6_9BACT</name>
<dbReference type="Pfam" id="PF20143">
    <property type="entry name" value="NAD_kinase_C"/>
    <property type="match status" value="1"/>
</dbReference>
<evidence type="ECO:0000256" key="2">
    <source>
        <dbReference type="ARBA" id="ARBA00022777"/>
    </source>
</evidence>
<comment type="function">
    <text evidence="6">Involved in the regulation of the intracellular balance of NAD and NADP, and is a key enzyme in the biosynthesis of NADP. Catalyzes specifically the phosphorylation on 2'-hydroxyl of the adenosine moiety of NAD to yield NADP.</text>
</comment>
<dbReference type="InterPro" id="IPR017438">
    <property type="entry name" value="ATP-NAD_kinase_N"/>
</dbReference>
<evidence type="ECO:0000256" key="5">
    <source>
        <dbReference type="ARBA" id="ARBA00047925"/>
    </source>
</evidence>
<dbReference type="PANTHER" id="PTHR20275:SF0">
    <property type="entry name" value="NAD KINASE"/>
    <property type="match status" value="1"/>
</dbReference>
<evidence type="ECO:0000256" key="3">
    <source>
        <dbReference type="ARBA" id="ARBA00022857"/>
    </source>
</evidence>
<feature type="binding site" evidence="6">
    <location>
        <position position="170"/>
    </location>
    <ligand>
        <name>NAD(+)</name>
        <dbReference type="ChEBI" id="CHEBI:57540"/>
    </ligand>
</feature>
<comment type="subcellular location">
    <subcellularLocation>
        <location evidence="6">Cytoplasm</location>
    </subcellularLocation>
</comment>
<feature type="binding site" evidence="6">
    <location>
        <begin position="66"/>
        <end position="67"/>
    </location>
    <ligand>
        <name>NAD(+)</name>
        <dbReference type="ChEBI" id="CHEBI:57540"/>
    </ligand>
</feature>
<keyword evidence="6" id="KW-0547">Nucleotide-binding</keyword>
<dbReference type="HAMAP" id="MF_00361">
    <property type="entry name" value="NAD_kinase"/>
    <property type="match status" value="1"/>
</dbReference>
<feature type="binding site" evidence="6">
    <location>
        <position position="151"/>
    </location>
    <ligand>
        <name>NAD(+)</name>
        <dbReference type="ChEBI" id="CHEBI:57540"/>
    </ligand>
</feature>
<dbReference type="SUPFAM" id="SSF111331">
    <property type="entry name" value="NAD kinase/diacylglycerol kinase-like"/>
    <property type="match status" value="1"/>
</dbReference>
<comment type="cofactor">
    <cofactor evidence="6">
        <name>a divalent metal cation</name>
        <dbReference type="ChEBI" id="CHEBI:60240"/>
    </cofactor>
</comment>
<protein>
    <recommendedName>
        <fullName evidence="6">NAD kinase</fullName>
        <ecNumber evidence="6">2.7.1.23</ecNumber>
    </recommendedName>
    <alternativeName>
        <fullName evidence="6">ATP-dependent NAD kinase</fullName>
    </alternativeName>
</protein>
<dbReference type="KEGG" id="luo:HHL09_07290"/>
<dbReference type="PANTHER" id="PTHR20275">
    <property type="entry name" value="NAD KINASE"/>
    <property type="match status" value="1"/>
</dbReference>
<comment type="catalytic activity">
    <reaction evidence="5 6">
        <text>NAD(+) + ATP = ADP + NADP(+) + H(+)</text>
        <dbReference type="Rhea" id="RHEA:18629"/>
        <dbReference type="ChEBI" id="CHEBI:15378"/>
        <dbReference type="ChEBI" id="CHEBI:30616"/>
        <dbReference type="ChEBI" id="CHEBI:57540"/>
        <dbReference type="ChEBI" id="CHEBI:58349"/>
        <dbReference type="ChEBI" id="CHEBI:456216"/>
        <dbReference type="EC" id="2.7.1.23"/>
    </reaction>
</comment>
<evidence type="ECO:0000313" key="8">
    <source>
        <dbReference type="Proteomes" id="UP000501812"/>
    </source>
</evidence>
<reference evidence="7 8" key="1">
    <citation type="submission" date="2020-04" db="EMBL/GenBank/DDBJ databases">
        <title>Luteolibacter sp. G-1-1-1 isolated from soil.</title>
        <authorList>
            <person name="Dahal R.H."/>
        </authorList>
    </citation>
    <scope>NUCLEOTIDE SEQUENCE [LARGE SCALE GENOMIC DNA]</scope>
    <source>
        <strain evidence="7 8">G-1-1-1</strain>
    </source>
</reference>
<dbReference type="GO" id="GO:0019674">
    <property type="term" value="P:NAD+ metabolic process"/>
    <property type="evidence" value="ECO:0007669"/>
    <property type="project" value="InterPro"/>
</dbReference>
<keyword evidence="3 6" id="KW-0521">NADP</keyword>
<feature type="binding site" evidence="6">
    <location>
        <position position="168"/>
    </location>
    <ligand>
        <name>NAD(+)</name>
        <dbReference type="ChEBI" id="CHEBI:57540"/>
    </ligand>
</feature>
<evidence type="ECO:0000313" key="7">
    <source>
        <dbReference type="EMBL" id="QJE95599.1"/>
    </source>
</evidence>
<dbReference type="GO" id="GO:0051287">
    <property type="term" value="F:NAD binding"/>
    <property type="evidence" value="ECO:0007669"/>
    <property type="project" value="UniProtKB-ARBA"/>
</dbReference>
<dbReference type="GO" id="GO:0006741">
    <property type="term" value="P:NADP+ biosynthetic process"/>
    <property type="evidence" value="ECO:0007669"/>
    <property type="project" value="UniProtKB-UniRule"/>
</dbReference>
<evidence type="ECO:0000256" key="6">
    <source>
        <dbReference type="HAMAP-Rule" id="MF_00361"/>
    </source>
</evidence>
<dbReference type="InterPro" id="IPR017437">
    <property type="entry name" value="ATP-NAD_kinase_PpnK-typ_C"/>
</dbReference>
<accession>A0A858RGP6</accession>
<keyword evidence="4 6" id="KW-0520">NAD</keyword>
<keyword evidence="6" id="KW-0067">ATP-binding</keyword>
<dbReference type="Pfam" id="PF01513">
    <property type="entry name" value="NAD_kinase"/>
    <property type="match status" value="1"/>
</dbReference>
<dbReference type="EMBL" id="CP051774">
    <property type="protein sequence ID" value="QJE95599.1"/>
    <property type="molecule type" value="Genomic_DNA"/>
</dbReference>
<gene>
    <name evidence="6" type="primary">nadK</name>
    <name evidence="7" type="ORF">HHL09_07290</name>
</gene>
<proteinExistence type="inferred from homology"/>
<feature type="binding site" evidence="6">
    <location>
        <begin position="181"/>
        <end position="186"/>
    </location>
    <ligand>
        <name>NAD(+)</name>
        <dbReference type="ChEBI" id="CHEBI:57540"/>
    </ligand>
</feature>
<dbReference type="Gene3D" id="3.40.50.10330">
    <property type="entry name" value="Probable inorganic polyphosphate/atp-NAD kinase, domain 1"/>
    <property type="match status" value="1"/>
</dbReference>
<feature type="active site" description="Proton acceptor" evidence="6">
    <location>
        <position position="66"/>
    </location>
</feature>
<dbReference type="Gene3D" id="2.60.200.30">
    <property type="entry name" value="Probable inorganic polyphosphate/atp-NAD kinase, domain 2"/>
    <property type="match status" value="1"/>
</dbReference>
<comment type="caution">
    <text evidence="6">Lacks conserved residue(s) required for the propagation of feature annotation.</text>
</comment>
<evidence type="ECO:0000256" key="4">
    <source>
        <dbReference type="ARBA" id="ARBA00023027"/>
    </source>
</evidence>
<keyword evidence="1 6" id="KW-0808">Transferase</keyword>
<keyword evidence="6" id="KW-0963">Cytoplasm</keyword>
<keyword evidence="8" id="KW-1185">Reference proteome</keyword>
<keyword evidence="2 6" id="KW-0418">Kinase</keyword>
<sequence>MKVGVIANTAKEGARSAIDRLTGALSIRGIATLLEREVAAYCQLPGGLDGPDLAAECDVIAVLGGDGTMLNAVAKLGPTDKPVAGINIGTLGFLTSCTDDEVELFADTLLSGDYKTSRRTLLCADVKGVDGSLKTFMALNEIVLARGQTGRLISLTAYIDGDLLNRYKADGLIVATPTGSTAYSLSAGGPLISPSAGAFVITPICPHTLSQRSLVISDASVVELAPENADEAPMLFTVDGRDCVSINHGDRIEVRKADHVLNLLRLKGHSFYEALRQKLNWRGG</sequence>
<dbReference type="RefSeq" id="WP_169453913.1">
    <property type="nucleotide sequence ID" value="NZ_CP051774.1"/>
</dbReference>